<dbReference type="EMBL" id="FOZN01000002">
    <property type="protein sequence ID" value="SFS09329.1"/>
    <property type="molecule type" value="Genomic_DNA"/>
</dbReference>
<feature type="domain" description="DUF4062" evidence="2">
    <location>
        <begin position="32"/>
        <end position="113"/>
    </location>
</feature>
<dbReference type="InterPro" id="IPR025139">
    <property type="entry name" value="DUF4062"/>
</dbReference>
<evidence type="ECO:0000313" key="4">
    <source>
        <dbReference type="EMBL" id="SFS09329.1"/>
    </source>
</evidence>
<feature type="compositionally biased region" description="Basic and acidic residues" evidence="1">
    <location>
        <begin position="1"/>
        <end position="10"/>
    </location>
</feature>
<accession>A0AA94HLY0</accession>
<dbReference type="PANTHER" id="PTHR47691:SF3">
    <property type="entry name" value="HTH-TYPE TRANSCRIPTIONAL REGULATOR RV0890C-RELATED"/>
    <property type="match status" value="1"/>
</dbReference>
<protein>
    <submittedName>
        <fullName evidence="4">Predicted ATPase</fullName>
    </submittedName>
</protein>
<dbReference type="PANTHER" id="PTHR47691">
    <property type="entry name" value="REGULATOR-RELATED"/>
    <property type="match status" value="1"/>
</dbReference>
<name>A0AA94HLY0_9MICO</name>
<dbReference type="Pfam" id="PF13271">
    <property type="entry name" value="DUF4062"/>
    <property type="match status" value="1"/>
</dbReference>
<comment type="caution">
    <text evidence="4">The sequence shown here is derived from an EMBL/GenBank/DDBJ whole genome shotgun (WGS) entry which is preliminary data.</text>
</comment>
<dbReference type="Proteomes" id="UP000198506">
    <property type="component" value="Unassembled WGS sequence"/>
</dbReference>
<dbReference type="AlphaFoldDB" id="A0AA94HLY0"/>
<dbReference type="InterPro" id="IPR058852">
    <property type="entry name" value="HTH_77"/>
</dbReference>
<evidence type="ECO:0000259" key="3">
    <source>
        <dbReference type="Pfam" id="PF25872"/>
    </source>
</evidence>
<dbReference type="Gene3D" id="1.25.40.10">
    <property type="entry name" value="Tetratricopeptide repeat domain"/>
    <property type="match status" value="1"/>
</dbReference>
<dbReference type="InterPro" id="IPR027417">
    <property type="entry name" value="P-loop_NTPase"/>
</dbReference>
<keyword evidence="5" id="KW-1185">Reference proteome</keyword>
<organism evidence="4 5">
    <name type="scientific">Agrococcus baldri</name>
    <dbReference type="NCBI Taxonomy" id="153730"/>
    <lineage>
        <taxon>Bacteria</taxon>
        <taxon>Bacillati</taxon>
        <taxon>Actinomycetota</taxon>
        <taxon>Actinomycetes</taxon>
        <taxon>Micrococcales</taxon>
        <taxon>Microbacteriaceae</taxon>
        <taxon>Agrococcus</taxon>
    </lineage>
</organism>
<evidence type="ECO:0000313" key="5">
    <source>
        <dbReference type="Proteomes" id="UP000198506"/>
    </source>
</evidence>
<gene>
    <name evidence="4" type="ORF">SAMN04487783_1242</name>
</gene>
<dbReference type="InterPro" id="IPR011990">
    <property type="entry name" value="TPR-like_helical_dom_sf"/>
</dbReference>
<reference evidence="4 5" key="1">
    <citation type="submission" date="2016-10" db="EMBL/GenBank/DDBJ databases">
        <authorList>
            <person name="Varghese N."/>
            <person name="Submissions S."/>
        </authorList>
    </citation>
    <scope>NUCLEOTIDE SEQUENCE [LARGE SCALE GENOMIC DNA]</scope>
    <source>
        <strain evidence="4 5">IAM 15147</strain>
    </source>
</reference>
<feature type="domain" description="Winged helix-turn-helix" evidence="3">
    <location>
        <begin position="458"/>
        <end position="529"/>
    </location>
</feature>
<dbReference type="Pfam" id="PF25872">
    <property type="entry name" value="HTH_77"/>
    <property type="match status" value="1"/>
</dbReference>
<feature type="region of interest" description="Disordered" evidence="1">
    <location>
        <begin position="1"/>
        <end position="22"/>
    </location>
</feature>
<dbReference type="SUPFAM" id="SSF52540">
    <property type="entry name" value="P-loop containing nucleoside triphosphate hydrolases"/>
    <property type="match status" value="1"/>
</dbReference>
<evidence type="ECO:0000259" key="2">
    <source>
        <dbReference type="Pfam" id="PF13271"/>
    </source>
</evidence>
<sequence length="886" mass="95974">MVSAAKEPRAPARATTAHDAGTRIRTPDQRLRVFVSSTLRELEAERRAVRAAIERLRLAPVMFELGARPHPPRDLYRAYLEQSDVFVGIYGERYGWIAPDETISGLEDEYRLAPAGMPRLIYLLAGAEREPRLDELVDRIERDDAASYKAYASPEELAELVEADLATLLAERFDSARSVAGPATAEGRPDLLAARIPSAYTRLVGRDRELAAVLALLADRDNRLVTLLGPGGIGKSRLAIAIAEAAGAHFPDGTAFVPLENVLEPELLLPTIGHAIGVRDSGELPIEQRLAIALEGRRMLLVLDNFEQLVAASPILVRLLTIAPDATFLVTSRAVLRVRGERVVDVPPLATHDPASPDSVARARTAPAVELLVERAHAVKPDFEVTEANIEAIVGICRVLEGLPLAIELAAARMRVLTPAAILQRLDRQLPLLVDASRDLPPRQRTLRSTIEWSTGLLAESERRVLRELAVFAPGFTLESVEAFAAARGWDVDVVAALEALVDSSLVEQADIDGEAVFSMLATVREHGIERLSETGEEDAARSAHAAVYAELARREGRGLGFSQQMSAVQRLNLERSNLRAAVRHLTSAGDVEMAADVAWRLFLYWWMGAYLMEVALWMEEVLARPAETVSPRARATAAFFIAWRDMWLRPSHEIPTGLLAAAADFAADGDDLGAAMCIATAGFAEINTADPDIEQAGAWLHEGTRRFHELGAGWGESLALVALARISALTGDLASATTQSQRAVEAAVGSGDRFAATVATHHLARMHLFVGRVEEAERMLLDAVAGSVALRHEEGIAYGLEGLAATAATRDDVERAGVLAGAAAAIRKRTAMFDAPAFVFHTRYLAELAERVDPDRLRVAEKRGREYGAFEAADYALTGRTGSTG</sequence>
<proteinExistence type="predicted"/>
<dbReference type="Gene3D" id="3.40.50.300">
    <property type="entry name" value="P-loop containing nucleotide triphosphate hydrolases"/>
    <property type="match status" value="1"/>
</dbReference>
<evidence type="ECO:0000256" key="1">
    <source>
        <dbReference type="SAM" id="MobiDB-lite"/>
    </source>
</evidence>
<dbReference type="PRINTS" id="PR00364">
    <property type="entry name" value="DISEASERSIST"/>
</dbReference>